<protein>
    <recommendedName>
        <fullName evidence="2">histidine kinase</fullName>
        <ecNumber evidence="2">2.7.13.3</ecNumber>
    </recommendedName>
</protein>
<evidence type="ECO:0000256" key="3">
    <source>
        <dbReference type="ARBA" id="ARBA00022553"/>
    </source>
</evidence>
<evidence type="ECO:0000313" key="10">
    <source>
        <dbReference type="EMBL" id="MCC9631407.1"/>
    </source>
</evidence>
<evidence type="ECO:0000256" key="7">
    <source>
        <dbReference type="ARBA" id="ARBA00022840"/>
    </source>
</evidence>
<dbReference type="InterPro" id="IPR005467">
    <property type="entry name" value="His_kinase_dom"/>
</dbReference>
<dbReference type="GO" id="GO:0005524">
    <property type="term" value="F:ATP binding"/>
    <property type="evidence" value="ECO:0007669"/>
    <property type="project" value="UniProtKB-KW"/>
</dbReference>
<dbReference type="SMART" id="SM00387">
    <property type="entry name" value="HATPase_c"/>
    <property type="match status" value="1"/>
</dbReference>
<dbReference type="InterPro" id="IPR003594">
    <property type="entry name" value="HATPase_dom"/>
</dbReference>
<keyword evidence="8" id="KW-0902">Two-component regulatory system</keyword>
<comment type="catalytic activity">
    <reaction evidence="1">
        <text>ATP + protein L-histidine = ADP + protein N-phospho-L-histidine.</text>
        <dbReference type="EC" id="2.7.13.3"/>
    </reaction>
</comment>
<evidence type="ECO:0000256" key="1">
    <source>
        <dbReference type="ARBA" id="ARBA00000085"/>
    </source>
</evidence>
<dbReference type="InterPro" id="IPR003661">
    <property type="entry name" value="HisK_dim/P_dom"/>
</dbReference>
<dbReference type="SMART" id="SM00388">
    <property type="entry name" value="HisKA"/>
    <property type="match status" value="1"/>
</dbReference>
<dbReference type="PANTHER" id="PTHR43065:SF46">
    <property type="entry name" value="C4-DICARBOXYLATE TRANSPORT SENSOR PROTEIN DCTB"/>
    <property type="match status" value="1"/>
</dbReference>
<proteinExistence type="predicted"/>
<dbReference type="RefSeq" id="WP_230223346.1">
    <property type="nucleotide sequence ID" value="NZ_JAJKFT010000010.1"/>
</dbReference>
<dbReference type="Pfam" id="PF00512">
    <property type="entry name" value="HisKA"/>
    <property type="match status" value="1"/>
</dbReference>
<dbReference type="Pfam" id="PF02518">
    <property type="entry name" value="HATPase_c"/>
    <property type="match status" value="1"/>
</dbReference>
<evidence type="ECO:0000259" key="9">
    <source>
        <dbReference type="PROSITE" id="PS50109"/>
    </source>
</evidence>
<dbReference type="SUPFAM" id="SSF47384">
    <property type="entry name" value="Homodimeric domain of signal transducing histidine kinase"/>
    <property type="match status" value="1"/>
</dbReference>
<dbReference type="PANTHER" id="PTHR43065">
    <property type="entry name" value="SENSOR HISTIDINE KINASE"/>
    <property type="match status" value="1"/>
</dbReference>
<evidence type="ECO:0000256" key="5">
    <source>
        <dbReference type="ARBA" id="ARBA00022741"/>
    </source>
</evidence>
<dbReference type="InterPro" id="IPR004358">
    <property type="entry name" value="Sig_transdc_His_kin-like_C"/>
</dbReference>
<evidence type="ECO:0000256" key="8">
    <source>
        <dbReference type="ARBA" id="ARBA00023012"/>
    </source>
</evidence>
<gene>
    <name evidence="10" type="ORF">LOC68_23685</name>
</gene>
<keyword evidence="6 10" id="KW-0418">Kinase</keyword>
<sequence length="246" mass="27267">MDGQSSSADNQTINQRLLEQYNEIAQLAGSLAHEIKNPLSVIRMNMDLLAEELDPPQTSAERRALQKTKIVQEQCMRLQNLLDDFLRFARLRQLNLLPGNLNEQVERVLDFVAAQAERQGIEIVRYLDADLPSIDLDAETLYSALLNLVINAIQAMPDGGTLMVRTQETRHGVALGLIDTGCGMNEETALHMFDAFYSTKDGGSGLGLPLARKIIDAHNARIDVQSELGRGTQFTLEFPKPARIGP</sequence>
<dbReference type="CDD" id="cd00082">
    <property type="entry name" value="HisKA"/>
    <property type="match status" value="1"/>
</dbReference>
<dbReference type="EMBL" id="JAJKFT010000010">
    <property type="protein sequence ID" value="MCC9631407.1"/>
    <property type="molecule type" value="Genomic_DNA"/>
</dbReference>
<dbReference type="EC" id="2.7.13.3" evidence="2"/>
<dbReference type="GO" id="GO:0000155">
    <property type="term" value="F:phosphorelay sensor kinase activity"/>
    <property type="evidence" value="ECO:0007669"/>
    <property type="project" value="InterPro"/>
</dbReference>
<name>A0A9X1SIL7_9BACT</name>
<accession>A0A9X1SIL7</accession>
<dbReference type="AlphaFoldDB" id="A0A9X1SIL7"/>
<keyword evidence="11" id="KW-1185">Reference proteome</keyword>
<dbReference type="SUPFAM" id="SSF55874">
    <property type="entry name" value="ATPase domain of HSP90 chaperone/DNA topoisomerase II/histidine kinase"/>
    <property type="match status" value="1"/>
</dbReference>
<comment type="caution">
    <text evidence="10">The sequence shown here is derived from an EMBL/GenBank/DDBJ whole genome shotgun (WGS) entry which is preliminary data.</text>
</comment>
<dbReference type="Gene3D" id="3.30.565.10">
    <property type="entry name" value="Histidine kinase-like ATPase, C-terminal domain"/>
    <property type="match status" value="1"/>
</dbReference>
<evidence type="ECO:0000256" key="2">
    <source>
        <dbReference type="ARBA" id="ARBA00012438"/>
    </source>
</evidence>
<keyword evidence="3" id="KW-0597">Phosphoprotein</keyword>
<evidence type="ECO:0000313" key="11">
    <source>
        <dbReference type="Proteomes" id="UP001139103"/>
    </source>
</evidence>
<organism evidence="10 11">
    <name type="scientific">Blastopirellula sediminis</name>
    <dbReference type="NCBI Taxonomy" id="2894196"/>
    <lineage>
        <taxon>Bacteria</taxon>
        <taxon>Pseudomonadati</taxon>
        <taxon>Planctomycetota</taxon>
        <taxon>Planctomycetia</taxon>
        <taxon>Pirellulales</taxon>
        <taxon>Pirellulaceae</taxon>
        <taxon>Blastopirellula</taxon>
    </lineage>
</organism>
<keyword evidence="5" id="KW-0547">Nucleotide-binding</keyword>
<evidence type="ECO:0000256" key="4">
    <source>
        <dbReference type="ARBA" id="ARBA00022679"/>
    </source>
</evidence>
<feature type="domain" description="Histidine kinase" evidence="9">
    <location>
        <begin position="30"/>
        <end position="242"/>
    </location>
</feature>
<dbReference type="InterPro" id="IPR036097">
    <property type="entry name" value="HisK_dim/P_sf"/>
</dbReference>
<keyword evidence="7" id="KW-0067">ATP-binding</keyword>
<dbReference type="InterPro" id="IPR036890">
    <property type="entry name" value="HATPase_C_sf"/>
</dbReference>
<reference evidence="10" key="1">
    <citation type="submission" date="2021-11" db="EMBL/GenBank/DDBJ databases">
        <title>Genome sequence.</title>
        <authorList>
            <person name="Sun Q."/>
        </authorList>
    </citation>
    <scope>NUCLEOTIDE SEQUENCE</scope>
    <source>
        <strain evidence="10">JC732</strain>
    </source>
</reference>
<evidence type="ECO:0000256" key="6">
    <source>
        <dbReference type="ARBA" id="ARBA00022777"/>
    </source>
</evidence>
<dbReference type="Proteomes" id="UP001139103">
    <property type="component" value="Unassembled WGS sequence"/>
</dbReference>
<keyword evidence="4" id="KW-0808">Transferase</keyword>
<dbReference type="Gene3D" id="1.10.287.130">
    <property type="match status" value="1"/>
</dbReference>
<dbReference type="PRINTS" id="PR00344">
    <property type="entry name" value="BCTRLSENSOR"/>
</dbReference>
<dbReference type="PROSITE" id="PS50109">
    <property type="entry name" value="HIS_KIN"/>
    <property type="match status" value="1"/>
</dbReference>